<dbReference type="InterPro" id="IPR050695">
    <property type="entry name" value="N-acetylmuramoyl_amidase_3"/>
</dbReference>
<dbReference type="PANTHER" id="PTHR30404:SF7">
    <property type="entry name" value="CELL WALL AMIDASE LYTH-RELATED"/>
    <property type="match status" value="1"/>
</dbReference>
<keyword evidence="3" id="KW-1185">Reference proteome</keyword>
<evidence type="ECO:0000313" key="2">
    <source>
        <dbReference type="EMBL" id="OAK68582.1"/>
    </source>
</evidence>
<reference evidence="2 3" key="1">
    <citation type="submission" date="2015-05" db="EMBL/GenBank/DDBJ databases">
        <title>Comparison of genome.</title>
        <authorList>
            <person name="Zheng Z."/>
            <person name="Sun M."/>
        </authorList>
    </citation>
    <scope>NUCLEOTIDE SEQUENCE [LARGE SCALE GENOMIC DNA]</scope>
    <source>
        <strain evidence="2 3">G25-74</strain>
    </source>
</reference>
<dbReference type="GO" id="GO:0030288">
    <property type="term" value="C:outer membrane-bounded periplasmic space"/>
    <property type="evidence" value="ECO:0007669"/>
    <property type="project" value="TreeGrafter"/>
</dbReference>
<proteinExistence type="predicted"/>
<comment type="caution">
    <text evidence="2">The sequence shown here is derived from an EMBL/GenBank/DDBJ whole genome shotgun (WGS) entry which is preliminary data.</text>
</comment>
<feature type="domain" description="MurNAc-LAA" evidence="1">
    <location>
        <begin position="94"/>
        <end position="203"/>
    </location>
</feature>
<dbReference type="PATRIC" id="fig|217031.6.peg.3315"/>
<dbReference type="Pfam" id="PF01520">
    <property type="entry name" value="Amidase_3"/>
    <property type="match status" value="1"/>
</dbReference>
<dbReference type="AlphaFoldDB" id="A0A177ZKV4"/>
<accession>A0A177ZKV4</accession>
<dbReference type="Gene3D" id="3.40.630.40">
    <property type="entry name" value="Zn-dependent exopeptidases"/>
    <property type="match status" value="1"/>
</dbReference>
<dbReference type="InterPro" id="IPR002508">
    <property type="entry name" value="MurNAc-LAA_cat"/>
</dbReference>
<organism evidence="2 3">
    <name type="scientific">Lederbergia galactosidilytica</name>
    <dbReference type="NCBI Taxonomy" id="217031"/>
    <lineage>
        <taxon>Bacteria</taxon>
        <taxon>Bacillati</taxon>
        <taxon>Bacillota</taxon>
        <taxon>Bacilli</taxon>
        <taxon>Bacillales</taxon>
        <taxon>Bacillaceae</taxon>
        <taxon>Lederbergia</taxon>
    </lineage>
</organism>
<dbReference type="GO" id="GO:0008745">
    <property type="term" value="F:N-acetylmuramoyl-L-alanine amidase activity"/>
    <property type="evidence" value="ECO:0007669"/>
    <property type="project" value="InterPro"/>
</dbReference>
<dbReference type="CDD" id="cd02696">
    <property type="entry name" value="MurNAc-LAA"/>
    <property type="match status" value="1"/>
</dbReference>
<dbReference type="Proteomes" id="UP000077881">
    <property type="component" value="Unassembled WGS sequence"/>
</dbReference>
<evidence type="ECO:0000259" key="1">
    <source>
        <dbReference type="SMART" id="SM00646"/>
    </source>
</evidence>
<protein>
    <recommendedName>
        <fullName evidence="1">MurNAc-LAA domain-containing protein</fullName>
    </recommendedName>
</protein>
<sequence length="210" mass="23493">MNRSFEFEKNEKIDGTECNKTTKSEKILTLEGRRIVLDPGHGGNDIGASGQNGTLEKQVTLETANKIKAALEQAGAEVQLTRDDDKYVELEERVELAAENQADLFVSIHYDAFETNDVGGMTSYYYHKRDQKLAECIHQHIFMEDIYARNRGVSYGDYYVLRENKIPAVLLELGYISNAEDEARINSAAFQGKIATGIVGGIKDFFGRIG</sequence>
<evidence type="ECO:0000313" key="3">
    <source>
        <dbReference type="Proteomes" id="UP000077881"/>
    </source>
</evidence>
<dbReference type="EMBL" id="LDJR01000056">
    <property type="protein sequence ID" value="OAK68582.1"/>
    <property type="molecule type" value="Genomic_DNA"/>
</dbReference>
<dbReference type="STRING" id="217031.ABB05_15400"/>
<dbReference type="PANTHER" id="PTHR30404">
    <property type="entry name" value="N-ACETYLMURAMOYL-L-ALANINE AMIDASE"/>
    <property type="match status" value="1"/>
</dbReference>
<dbReference type="SUPFAM" id="SSF53187">
    <property type="entry name" value="Zn-dependent exopeptidases"/>
    <property type="match status" value="1"/>
</dbReference>
<gene>
    <name evidence="2" type="ORF">ABB05_15400</name>
</gene>
<name>A0A177ZKV4_9BACI</name>
<dbReference type="SMART" id="SM00646">
    <property type="entry name" value="Ami_3"/>
    <property type="match status" value="1"/>
</dbReference>
<dbReference type="GO" id="GO:0009253">
    <property type="term" value="P:peptidoglycan catabolic process"/>
    <property type="evidence" value="ECO:0007669"/>
    <property type="project" value="InterPro"/>
</dbReference>